<name>A0A420HQ78_9PEZI</name>
<evidence type="ECO:0000256" key="8">
    <source>
        <dbReference type="ARBA" id="ARBA00023136"/>
    </source>
</evidence>
<dbReference type="InterPro" id="IPR011249">
    <property type="entry name" value="Metalloenz_LuxS/M16"/>
</dbReference>
<keyword evidence="4" id="KW-0999">Mitochondrion inner membrane</keyword>
<keyword evidence="6" id="KW-0249">Electron transport</keyword>
<comment type="caution">
    <text evidence="14">The sequence shown here is derived from an EMBL/GenBank/DDBJ whole genome shotgun (WGS) entry which is preliminary data.</text>
</comment>
<evidence type="ECO:0000313" key="15">
    <source>
        <dbReference type="Proteomes" id="UP000285405"/>
    </source>
</evidence>
<sequence>MLSRSVAGKKLQNLIRVPCNSKLWDSRGYAQASTGATSFTYKTNNDAAVKLACRDLPGRTTRLAVFAKAGTRYQPAPGLALGLTAFAFKNTKKRSALRITRESELLGGQLDSRTERETLMLEAKFLREDLPFFAELLAEVVSETKFTTHEYAEQVAPLLELSQTKFAGDATKVALDSAHSVAFHRGLGNSIHPNPSSPISKYLNSESISEFSKSAYLRSNIAIVASGADQNELEEWVGKFFNNTPNGVSSLPGKATIYHGGEERILHPSGNSMVIAFPGSSLFAGPCYKPEFSVLSALIGGQPTIKWTNGFSLLAKAASNLGSISVNTSHHAYSDSGLLTIQLTGTAEAVRLASHEAYKALKSVAKGEFTKEDLTKAVSLARIRALEEQNIEASMMSTGVDLLHCHKPYSVEEIGRAVSRVSADNLIAVAQDLLAKKATVSAVGDLHVLPYAEEIGLKI</sequence>
<proteinExistence type="inferred from homology"/>
<dbReference type="EMBL" id="MCBR01017429">
    <property type="protein sequence ID" value="RKF59576.1"/>
    <property type="molecule type" value="Genomic_DNA"/>
</dbReference>
<feature type="domain" description="Peptidase M16 C-terminal" evidence="13">
    <location>
        <begin position="203"/>
        <end position="378"/>
    </location>
</feature>
<evidence type="ECO:0000256" key="2">
    <source>
        <dbReference type="ARBA" id="ARBA00022448"/>
    </source>
</evidence>
<comment type="similarity">
    <text evidence="9">Belongs to the peptidase M16 family. UQCRC2/QCR2 subfamily.</text>
</comment>
<comment type="subcellular location">
    <subcellularLocation>
        <location evidence="1">Mitochondrion inner membrane</location>
        <topology evidence="1">Peripheral membrane protein</topology>
        <orientation evidence="1">Matrix side</orientation>
    </subcellularLocation>
</comment>
<dbReference type="FunFam" id="3.30.830.10:FF:000021">
    <property type="entry name" value="Cytochrome b-c1 complex subunit 2"/>
    <property type="match status" value="1"/>
</dbReference>
<reference evidence="14 15" key="1">
    <citation type="journal article" date="2018" name="BMC Genomics">
        <title>Comparative genome analyses reveal sequence features reflecting distinct modes of host-adaptation between dicot and monocot powdery mildew.</title>
        <authorList>
            <person name="Wu Y."/>
            <person name="Ma X."/>
            <person name="Pan Z."/>
            <person name="Kale S.D."/>
            <person name="Song Y."/>
            <person name="King H."/>
            <person name="Zhang Q."/>
            <person name="Presley C."/>
            <person name="Deng X."/>
            <person name="Wei C.I."/>
            <person name="Xiao S."/>
        </authorList>
    </citation>
    <scope>NUCLEOTIDE SEQUENCE [LARGE SCALE GENOMIC DNA]</scope>
    <source>
        <strain evidence="14">UCSC1</strain>
    </source>
</reference>
<organism evidence="14 15">
    <name type="scientific">Golovinomyces cichoracearum</name>
    <dbReference type="NCBI Taxonomy" id="62708"/>
    <lineage>
        <taxon>Eukaryota</taxon>
        <taxon>Fungi</taxon>
        <taxon>Dikarya</taxon>
        <taxon>Ascomycota</taxon>
        <taxon>Pezizomycotina</taxon>
        <taxon>Leotiomycetes</taxon>
        <taxon>Erysiphales</taxon>
        <taxon>Erysiphaceae</taxon>
        <taxon>Golovinomyces</taxon>
    </lineage>
</organism>
<dbReference type="InterPro" id="IPR011765">
    <property type="entry name" value="Pept_M16_N"/>
</dbReference>
<dbReference type="SUPFAM" id="SSF63411">
    <property type="entry name" value="LuxS/MPP-like metallohydrolase"/>
    <property type="match status" value="2"/>
</dbReference>
<evidence type="ECO:0000313" key="14">
    <source>
        <dbReference type="EMBL" id="RKF59576.1"/>
    </source>
</evidence>
<feature type="domain" description="Peptidase M16 N-terminal" evidence="12">
    <location>
        <begin position="57"/>
        <end position="191"/>
    </location>
</feature>
<protein>
    <recommendedName>
        <fullName evidence="10">Cytochrome b-c1 complex subunit 2, mitochondrial</fullName>
    </recommendedName>
    <alternativeName>
        <fullName evidence="11">Core protein II</fullName>
    </alternativeName>
</protein>
<evidence type="ECO:0000256" key="11">
    <source>
        <dbReference type="ARBA" id="ARBA00041372"/>
    </source>
</evidence>
<evidence type="ECO:0000259" key="13">
    <source>
        <dbReference type="Pfam" id="PF05193"/>
    </source>
</evidence>
<evidence type="ECO:0000256" key="9">
    <source>
        <dbReference type="ARBA" id="ARBA00038146"/>
    </source>
</evidence>
<evidence type="ECO:0000256" key="6">
    <source>
        <dbReference type="ARBA" id="ARBA00022982"/>
    </source>
</evidence>
<dbReference type="AlphaFoldDB" id="A0A420HQ78"/>
<dbReference type="GO" id="GO:0005743">
    <property type="term" value="C:mitochondrial inner membrane"/>
    <property type="evidence" value="ECO:0007669"/>
    <property type="project" value="UniProtKB-SubCell"/>
</dbReference>
<evidence type="ECO:0000256" key="3">
    <source>
        <dbReference type="ARBA" id="ARBA00022660"/>
    </source>
</evidence>
<dbReference type="InterPro" id="IPR050361">
    <property type="entry name" value="MPP/UQCRC_Complex"/>
</dbReference>
<dbReference type="PANTHER" id="PTHR11851">
    <property type="entry name" value="METALLOPROTEASE"/>
    <property type="match status" value="1"/>
</dbReference>
<evidence type="ECO:0000256" key="1">
    <source>
        <dbReference type="ARBA" id="ARBA00004443"/>
    </source>
</evidence>
<evidence type="ECO:0000256" key="7">
    <source>
        <dbReference type="ARBA" id="ARBA00023128"/>
    </source>
</evidence>
<dbReference type="Pfam" id="PF00675">
    <property type="entry name" value="Peptidase_M16"/>
    <property type="match status" value="1"/>
</dbReference>
<keyword evidence="3" id="KW-0679">Respiratory chain</keyword>
<evidence type="ECO:0000256" key="4">
    <source>
        <dbReference type="ARBA" id="ARBA00022792"/>
    </source>
</evidence>
<dbReference type="OrthoDB" id="6369905at2759"/>
<gene>
    <name evidence="14" type="ORF">GcC1_174010</name>
</gene>
<dbReference type="Pfam" id="PF05193">
    <property type="entry name" value="Peptidase_M16_C"/>
    <property type="match status" value="1"/>
</dbReference>
<keyword evidence="5" id="KW-0809">Transit peptide</keyword>
<evidence type="ECO:0000256" key="5">
    <source>
        <dbReference type="ARBA" id="ARBA00022946"/>
    </source>
</evidence>
<evidence type="ECO:0000259" key="12">
    <source>
        <dbReference type="Pfam" id="PF00675"/>
    </source>
</evidence>
<dbReference type="InterPro" id="IPR007863">
    <property type="entry name" value="Peptidase_M16_C"/>
</dbReference>
<dbReference type="Proteomes" id="UP000285405">
    <property type="component" value="Unassembled WGS sequence"/>
</dbReference>
<dbReference type="PANTHER" id="PTHR11851:SF209">
    <property type="entry name" value="CYTOCHROME B-C1 COMPLEX SUBUNIT 2, MITOCHONDRIAL"/>
    <property type="match status" value="1"/>
</dbReference>
<evidence type="ECO:0000256" key="10">
    <source>
        <dbReference type="ARBA" id="ARBA00040751"/>
    </source>
</evidence>
<dbReference type="Gene3D" id="3.30.830.10">
    <property type="entry name" value="Metalloenzyme, LuxS/M16 peptidase-like"/>
    <property type="match status" value="2"/>
</dbReference>
<keyword evidence="2" id="KW-0813">Transport</keyword>
<dbReference type="GO" id="GO:0046872">
    <property type="term" value="F:metal ion binding"/>
    <property type="evidence" value="ECO:0007669"/>
    <property type="project" value="InterPro"/>
</dbReference>
<keyword evidence="8" id="KW-0472">Membrane</keyword>
<accession>A0A420HQ78</accession>
<keyword evidence="7" id="KW-0496">Mitochondrion</keyword>